<evidence type="ECO:0000313" key="2">
    <source>
        <dbReference type="Proteomes" id="UP000782554"/>
    </source>
</evidence>
<comment type="caution">
    <text evidence="1">The sequence shown here is derived from an EMBL/GenBank/DDBJ whole genome shotgun (WGS) entry which is preliminary data.</text>
</comment>
<dbReference type="Proteomes" id="UP000782554">
    <property type="component" value="Unassembled WGS sequence"/>
</dbReference>
<dbReference type="RefSeq" id="WP_221602389.1">
    <property type="nucleotide sequence ID" value="NZ_JAIGNU010000001.1"/>
</dbReference>
<keyword evidence="2" id="KW-1185">Reference proteome</keyword>
<accession>A0ABS7JUP7</accession>
<reference evidence="1 2" key="1">
    <citation type="submission" date="2021-08" db="EMBL/GenBank/DDBJ databases">
        <title>Comparative Genomics Analysis of the Genus Qipengyuania Reveals Extensive Genetic Diversity and Metabolic Versatility, Including the Description of Fifteen Novel Species.</title>
        <authorList>
            <person name="Liu Y."/>
        </authorList>
    </citation>
    <scope>NUCLEOTIDE SEQUENCE [LARGE SCALE GENOMIC DNA]</scope>
    <source>
        <strain evidence="1 2">YG27</strain>
    </source>
</reference>
<protein>
    <recommendedName>
        <fullName evidence="3">UrcA family protein</fullName>
    </recommendedName>
</protein>
<organism evidence="1 2">
    <name type="scientific">Qipengyuania mesophila</name>
    <dbReference type="NCBI Taxonomy" id="2867246"/>
    <lineage>
        <taxon>Bacteria</taxon>
        <taxon>Pseudomonadati</taxon>
        <taxon>Pseudomonadota</taxon>
        <taxon>Alphaproteobacteria</taxon>
        <taxon>Sphingomonadales</taxon>
        <taxon>Erythrobacteraceae</taxon>
        <taxon>Qipengyuania</taxon>
    </lineage>
</organism>
<evidence type="ECO:0008006" key="3">
    <source>
        <dbReference type="Google" id="ProtNLM"/>
    </source>
</evidence>
<name>A0ABS7JUP7_9SPHN</name>
<evidence type="ECO:0000313" key="1">
    <source>
        <dbReference type="EMBL" id="MBX7501298.1"/>
    </source>
</evidence>
<gene>
    <name evidence="1" type="ORF">K3181_07575</name>
</gene>
<proteinExistence type="predicted"/>
<dbReference type="EMBL" id="JAIGNU010000001">
    <property type="protein sequence ID" value="MBX7501298.1"/>
    <property type="molecule type" value="Genomic_DNA"/>
</dbReference>
<sequence length="108" mass="11440">MIGALILLAAQAAPVAEASAPPPAEADPIVVIGRRLQAITVSVGQGPDGKWYCGMEETTGRLSLDKKLCKAVTKCVRKGALDDASIHACVSGTKKRLMRELERERAGR</sequence>